<evidence type="ECO:0000313" key="3">
    <source>
        <dbReference type="Proteomes" id="UP000812961"/>
    </source>
</evidence>
<keyword evidence="1" id="KW-0732">Signal</keyword>
<evidence type="ECO:0000256" key="1">
    <source>
        <dbReference type="SAM" id="SignalP"/>
    </source>
</evidence>
<name>A0ABS7GA25_9BACT</name>
<sequence>MKAYLFFAPLLFLIHFNAQAQQRTITSMKASYDPEGVAEIYDRIRIGLEFKYTDGQEVKTEGLLSGAYRWRSIKISSSNGNVENGYLLVNRQQLMEDHYAIDLTVTIPDASKPLKATIVLPRLESIRFNHYADSLKRGIRYYLNVEGIFSSGKIYPLDTNTIKFETSAGKLIGQDLLLNSNDATTRSITVTATNKRNHAMTITSTIPVKILLDE</sequence>
<proteinExistence type="predicted"/>
<gene>
    <name evidence="2" type="ORF">K1Y79_07770</name>
</gene>
<dbReference type="EMBL" id="JAICCF010000001">
    <property type="protein sequence ID" value="MBW8684226.1"/>
    <property type="molecule type" value="Genomic_DNA"/>
</dbReference>
<keyword evidence="3" id="KW-1185">Reference proteome</keyword>
<comment type="caution">
    <text evidence="2">The sequence shown here is derived from an EMBL/GenBank/DDBJ whole genome shotgun (WGS) entry which is preliminary data.</text>
</comment>
<dbReference type="Proteomes" id="UP000812961">
    <property type="component" value="Unassembled WGS sequence"/>
</dbReference>
<reference evidence="2 3" key="1">
    <citation type="submission" date="2021-08" db="EMBL/GenBank/DDBJ databases">
        <title>The genome sequence of Chitinophaga sp. B61.</title>
        <authorList>
            <person name="Zhang X."/>
        </authorList>
    </citation>
    <scope>NUCLEOTIDE SEQUENCE [LARGE SCALE GENOMIC DNA]</scope>
    <source>
        <strain evidence="2 3">B61</strain>
    </source>
</reference>
<feature type="chain" id="PRO_5046820644" evidence="1">
    <location>
        <begin position="21"/>
        <end position="214"/>
    </location>
</feature>
<protein>
    <submittedName>
        <fullName evidence="2">Uncharacterized protein</fullName>
    </submittedName>
</protein>
<accession>A0ABS7GA25</accession>
<evidence type="ECO:0000313" key="2">
    <source>
        <dbReference type="EMBL" id="MBW8684226.1"/>
    </source>
</evidence>
<organism evidence="2 3">
    <name type="scientific">Chitinophaga rhizophila</name>
    <dbReference type="NCBI Taxonomy" id="2866212"/>
    <lineage>
        <taxon>Bacteria</taxon>
        <taxon>Pseudomonadati</taxon>
        <taxon>Bacteroidota</taxon>
        <taxon>Chitinophagia</taxon>
        <taxon>Chitinophagales</taxon>
        <taxon>Chitinophagaceae</taxon>
        <taxon>Chitinophaga</taxon>
    </lineage>
</organism>
<dbReference type="RefSeq" id="WP_220249418.1">
    <property type="nucleotide sequence ID" value="NZ_JAICCF010000001.1"/>
</dbReference>
<feature type="signal peptide" evidence="1">
    <location>
        <begin position="1"/>
        <end position="20"/>
    </location>
</feature>